<evidence type="ECO:0000313" key="1">
    <source>
        <dbReference type="Proteomes" id="UP000887579"/>
    </source>
</evidence>
<sequence length="203" mass="23878">MPNLNSDILEEVIANIASERGNENDPENLTKFMLAGGQLFDAVLKYFSHTKRIRICEKWFWITLKNNKEFRIPYTFSLLKPLLKAFISVKTVEIYECPESTYRNLILRCLINKKLEKISYFSEIFLPEECCETIKKFRAFGPPKVVPFPKFYENIIYPTVHDQIVNNPSMILENGALKKCIQIYDNFLFKIKIDFVEHSLESF</sequence>
<organism evidence="1 2">
    <name type="scientific">Panagrolaimus sp. ES5</name>
    <dbReference type="NCBI Taxonomy" id="591445"/>
    <lineage>
        <taxon>Eukaryota</taxon>
        <taxon>Metazoa</taxon>
        <taxon>Ecdysozoa</taxon>
        <taxon>Nematoda</taxon>
        <taxon>Chromadorea</taxon>
        <taxon>Rhabditida</taxon>
        <taxon>Tylenchina</taxon>
        <taxon>Panagrolaimomorpha</taxon>
        <taxon>Panagrolaimoidea</taxon>
        <taxon>Panagrolaimidae</taxon>
        <taxon>Panagrolaimus</taxon>
    </lineage>
</organism>
<protein>
    <submittedName>
        <fullName evidence="2">Uncharacterized protein</fullName>
    </submittedName>
</protein>
<evidence type="ECO:0000313" key="2">
    <source>
        <dbReference type="WBParaSite" id="ES5_v2.g342.t1"/>
    </source>
</evidence>
<name>A0AC34GMZ3_9BILA</name>
<proteinExistence type="predicted"/>
<accession>A0AC34GMZ3</accession>
<dbReference type="WBParaSite" id="ES5_v2.g342.t1">
    <property type="protein sequence ID" value="ES5_v2.g342.t1"/>
    <property type="gene ID" value="ES5_v2.g342"/>
</dbReference>
<dbReference type="Proteomes" id="UP000887579">
    <property type="component" value="Unplaced"/>
</dbReference>
<reference evidence="2" key="1">
    <citation type="submission" date="2022-11" db="UniProtKB">
        <authorList>
            <consortium name="WormBaseParasite"/>
        </authorList>
    </citation>
    <scope>IDENTIFICATION</scope>
</reference>